<gene>
    <name evidence="2" type="ORF">ACFPFO_15135</name>
</gene>
<name>A0ABD5QJ90_9EURY</name>
<dbReference type="EMBL" id="JBHSJG010000039">
    <property type="protein sequence ID" value="MFC4989077.1"/>
    <property type="molecule type" value="Genomic_DNA"/>
</dbReference>
<dbReference type="RefSeq" id="WP_224830443.1">
    <property type="nucleotide sequence ID" value="NZ_JAIVEF010000072.1"/>
</dbReference>
<sequence>MPESTQELTDLPPSSKLVYKVLQYEHELTQNELTDETRLAKRTVRDALQRLESRGLIEEGIYIRDARQSLYRIPESDRATCEPDRIGSGGTTRSESH</sequence>
<protein>
    <submittedName>
        <fullName evidence="2">Winged helix-turn-helix transcriptional regulator</fullName>
    </submittedName>
</protein>
<organism evidence="2 3">
    <name type="scientific">Saliphagus infecundisoli</name>
    <dbReference type="NCBI Taxonomy" id="1849069"/>
    <lineage>
        <taxon>Archaea</taxon>
        <taxon>Methanobacteriati</taxon>
        <taxon>Methanobacteriota</taxon>
        <taxon>Stenosarchaea group</taxon>
        <taxon>Halobacteria</taxon>
        <taxon>Halobacteriales</taxon>
        <taxon>Natrialbaceae</taxon>
        <taxon>Saliphagus</taxon>
    </lineage>
</organism>
<accession>A0ABD5QJ90</accession>
<evidence type="ECO:0000313" key="3">
    <source>
        <dbReference type="Proteomes" id="UP001595925"/>
    </source>
</evidence>
<comment type="caution">
    <text evidence="2">The sequence shown here is derived from an EMBL/GenBank/DDBJ whole genome shotgun (WGS) entry which is preliminary data.</text>
</comment>
<dbReference type="InterPro" id="IPR036390">
    <property type="entry name" value="WH_DNA-bd_sf"/>
</dbReference>
<keyword evidence="3" id="KW-1185">Reference proteome</keyword>
<dbReference type="AlphaFoldDB" id="A0ABD5QJ90"/>
<proteinExistence type="predicted"/>
<feature type="region of interest" description="Disordered" evidence="1">
    <location>
        <begin position="77"/>
        <end position="97"/>
    </location>
</feature>
<evidence type="ECO:0000313" key="2">
    <source>
        <dbReference type="EMBL" id="MFC4989077.1"/>
    </source>
</evidence>
<dbReference type="Proteomes" id="UP001595925">
    <property type="component" value="Unassembled WGS sequence"/>
</dbReference>
<reference evidence="2 3" key="1">
    <citation type="journal article" date="2019" name="Int. J. Syst. Evol. Microbiol.">
        <title>The Global Catalogue of Microorganisms (GCM) 10K type strain sequencing project: providing services to taxonomists for standard genome sequencing and annotation.</title>
        <authorList>
            <consortium name="The Broad Institute Genomics Platform"/>
            <consortium name="The Broad Institute Genome Sequencing Center for Infectious Disease"/>
            <person name="Wu L."/>
            <person name="Ma J."/>
        </authorList>
    </citation>
    <scope>NUCLEOTIDE SEQUENCE [LARGE SCALE GENOMIC DNA]</scope>
    <source>
        <strain evidence="2 3">CGMCC 1.15824</strain>
    </source>
</reference>
<dbReference type="InterPro" id="IPR036388">
    <property type="entry name" value="WH-like_DNA-bd_sf"/>
</dbReference>
<dbReference type="SUPFAM" id="SSF46785">
    <property type="entry name" value="Winged helix' DNA-binding domain"/>
    <property type="match status" value="1"/>
</dbReference>
<evidence type="ECO:0000256" key="1">
    <source>
        <dbReference type="SAM" id="MobiDB-lite"/>
    </source>
</evidence>
<dbReference type="Pfam" id="PF13412">
    <property type="entry name" value="HTH_24"/>
    <property type="match status" value="1"/>
</dbReference>
<dbReference type="Gene3D" id="1.10.10.10">
    <property type="entry name" value="Winged helix-like DNA-binding domain superfamily/Winged helix DNA-binding domain"/>
    <property type="match status" value="1"/>
</dbReference>